<gene>
    <name evidence="1" type="ORF">SPELUC_LOCUS8224</name>
</gene>
<comment type="caution">
    <text evidence="1">The sequence shown here is derived from an EMBL/GenBank/DDBJ whole genome shotgun (WGS) entry which is preliminary data.</text>
</comment>
<evidence type="ECO:0000313" key="1">
    <source>
        <dbReference type="EMBL" id="CAG8631105.1"/>
    </source>
</evidence>
<accession>A0ACA9N6A0</accession>
<sequence length="317" mass="37360">MLTAETLKKLQNKQKKLDEFIVQKNNITDNFETGKSFIRTKIALLVEIGELANELKTFKHWKKQKEVDWQKAQEELIDCLHFYLKKSLNDLEIKERDEEKLAKRKEELILIKEKAKKSIEKISNSFLNEIEVEKNKTKVIKEKKIEQLEKELTIFVGKLERIRSNRISLEAIRGLIINCQGEKKPLKAIGNLRISPAHELVVRAFEPKFIPLISKTILDKQLGYKLERSTKEEVYFTLTPFTKEIKERLITEVKLITEEGKKEFRLIHQEIKNWLKKASNLSQDQKKNYEKQGDKLVKDYQDKLLGAEEKKIKELNS</sequence>
<organism evidence="1 2">
    <name type="scientific">Cetraspora pellucida</name>
    <dbReference type="NCBI Taxonomy" id="1433469"/>
    <lineage>
        <taxon>Eukaryota</taxon>
        <taxon>Fungi</taxon>
        <taxon>Fungi incertae sedis</taxon>
        <taxon>Mucoromycota</taxon>
        <taxon>Glomeromycotina</taxon>
        <taxon>Glomeromycetes</taxon>
        <taxon>Diversisporales</taxon>
        <taxon>Gigasporaceae</taxon>
        <taxon>Cetraspora</taxon>
    </lineage>
</organism>
<protein>
    <submittedName>
        <fullName evidence="1">8744_t:CDS:1</fullName>
    </submittedName>
</protein>
<dbReference type="EMBL" id="CAJVPW010012001">
    <property type="protein sequence ID" value="CAG8631105.1"/>
    <property type="molecule type" value="Genomic_DNA"/>
</dbReference>
<reference evidence="1" key="1">
    <citation type="submission" date="2021-06" db="EMBL/GenBank/DDBJ databases">
        <authorList>
            <person name="Kallberg Y."/>
            <person name="Tangrot J."/>
            <person name="Rosling A."/>
        </authorList>
    </citation>
    <scope>NUCLEOTIDE SEQUENCE</scope>
    <source>
        <strain evidence="1">28 12/20/2015</strain>
    </source>
</reference>
<name>A0ACA9N6A0_9GLOM</name>
<keyword evidence="2" id="KW-1185">Reference proteome</keyword>
<evidence type="ECO:0000313" key="2">
    <source>
        <dbReference type="Proteomes" id="UP000789366"/>
    </source>
</evidence>
<dbReference type="Proteomes" id="UP000789366">
    <property type="component" value="Unassembled WGS sequence"/>
</dbReference>
<proteinExistence type="predicted"/>